<evidence type="ECO:0000256" key="1">
    <source>
        <dbReference type="ARBA" id="ARBA00004236"/>
    </source>
</evidence>
<reference evidence="9 10" key="1">
    <citation type="submission" date="2020-07" db="EMBL/GenBank/DDBJ databases">
        <title>A new beta-1,3-glucan-decomposing anaerobic bacterium isolated from anoxic soil subjected to biological soil disinfestation.</title>
        <authorList>
            <person name="Ueki A."/>
            <person name="Tonouchi A."/>
        </authorList>
    </citation>
    <scope>NUCLEOTIDE SEQUENCE [LARGE SCALE GENOMIC DNA]</scope>
    <source>
        <strain evidence="9 10">TW1</strain>
    </source>
</reference>
<dbReference type="InterPro" id="IPR027417">
    <property type="entry name" value="P-loop_NTPase"/>
</dbReference>
<evidence type="ECO:0000313" key="10">
    <source>
        <dbReference type="Proteomes" id="UP000580568"/>
    </source>
</evidence>
<comment type="caution">
    <text evidence="9">The sequence shown here is derived from an EMBL/GenBank/DDBJ whole genome shotgun (WGS) entry which is preliminary data.</text>
</comment>
<dbReference type="FunFam" id="3.40.50.300:FF:000589">
    <property type="entry name" value="ABC transporter, ATP-binding subunit"/>
    <property type="match status" value="1"/>
</dbReference>
<evidence type="ECO:0000256" key="5">
    <source>
        <dbReference type="ARBA" id="ARBA00022840"/>
    </source>
</evidence>
<evidence type="ECO:0000313" key="9">
    <source>
        <dbReference type="EMBL" id="GFP76543.1"/>
    </source>
</evidence>
<dbReference type="AlphaFoldDB" id="A0A6V8SNV3"/>
<dbReference type="PANTHER" id="PTHR42711:SF18">
    <property type="entry name" value="ABC TRANSPORTER, ATP-BINDING PROTEIN"/>
    <property type="match status" value="1"/>
</dbReference>
<keyword evidence="4" id="KW-0547">Nucleotide-binding</keyword>
<proteinExistence type="predicted"/>
<evidence type="ECO:0000256" key="6">
    <source>
        <dbReference type="ARBA" id="ARBA00022967"/>
    </source>
</evidence>
<evidence type="ECO:0000256" key="7">
    <source>
        <dbReference type="ARBA" id="ARBA00023136"/>
    </source>
</evidence>
<evidence type="ECO:0000256" key="2">
    <source>
        <dbReference type="ARBA" id="ARBA00022448"/>
    </source>
</evidence>
<accession>A0A6V8SNV3</accession>
<dbReference type="EMBL" id="BLZR01000001">
    <property type="protein sequence ID" value="GFP76543.1"/>
    <property type="molecule type" value="Genomic_DNA"/>
</dbReference>
<dbReference type="SUPFAM" id="SSF52540">
    <property type="entry name" value="P-loop containing nucleoside triphosphate hydrolases"/>
    <property type="match status" value="1"/>
</dbReference>
<dbReference type="Proteomes" id="UP000580568">
    <property type="component" value="Unassembled WGS sequence"/>
</dbReference>
<sequence>MVHLSIIQKLKSYEGNDEMNPIIEVKDFTKRYGEFTAVDDISFTVEEGSIFAFLGPNGAGKSTTINTLCTIFDKTSGTLIIDGKDVATQKNQVRSTIGVVFQDSTLDSKMTIDENLKMHCVFYNVPKKEVEERIQFVLKLVDLLGERKKLVGALSGGMKRRVEIARGLIHYPKVLFLDEPTTGLDPQTRSHIWEYIVKLQRERNITIFLTTHYMEEAEICDKIAIIDGGRIVAHDTPYALKKMYTKDKAYITTKNEPELEKMLTEFKMNYEKKDGYYKVDAENTNTLLEVLSLQKDVITDIEIKKGTFNDVFLEITGRKIREEA</sequence>
<dbReference type="GO" id="GO:0005524">
    <property type="term" value="F:ATP binding"/>
    <property type="evidence" value="ECO:0007669"/>
    <property type="project" value="UniProtKB-KW"/>
</dbReference>
<keyword evidence="6" id="KW-1278">Translocase</keyword>
<dbReference type="Pfam" id="PF00005">
    <property type="entry name" value="ABC_tran"/>
    <property type="match status" value="1"/>
</dbReference>
<keyword evidence="3" id="KW-1003">Cell membrane</keyword>
<organism evidence="9 10">
    <name type="scientific">Clostridium fungisolvens</name>
    <dbReference type="NCBI Taxonomy" id="1604897"/>
    <lineage>
        <taxon>Bacteria</taxon>
        <taxon>Bacillati</taxon>
        <taxon>Bacillota</taxon>
        <taxon>Clostridia</taxon>
        <taxon>Eubacteriales</taxon>
        <taxon>Clostridiaceae</taxon>
        <taxon>Clostridium</taxon>
    </lineage>
</organism>
<dbReference type="PROSITE" id="PS50893">
    <property type="entry name" value="ABC_TRANSPORTER_2"/>
    <property type="match status" value="1"/>
</dbReference>
<evidence type="ECO:0000256" key="4">
    <source>
        <dbReference type="ARBA" id="ARBA00022741"/>
    </source>
</evidence>
<dbReference type="SMART" id="SM00382">
    <property type="entry name" value="AAA"/>
    <property type="match status" value="1"/>
</dbReference>
<dbReference type="PROSITE" id="PS00211">
    <property type="entry name" value="ABC_TRANSPORTER_1"/>
    <property type="match status" value="1"/>
</dbReference>
<feature type="domain" description="ABC transporter" evidence="8">
    <location>
        <begin position="23"/>
        <end position="253"/>
    </location>
</feature>
<protein>
    <submittedName>
        <fullName evidence="9">Putative multidrug ABC transporter ATP-binding protein YbhF</fullName>
    </submittedName>
</protein>
<keyword evidence="2" id="KW-0813">Transport</keyword>
<keyword evidence="10" id="KW-1185">Reference proteome</keyword>
<dbReference type="GO" id="GO:0005886">
    <property type="term" value="C:plasma membrane"/>
    <property type="evidence" value="ECO:0007669"/>
    <property type="project" value="UniProtKB-SubCell"/>
</dbReference>
<dbReference type="Gene3D" id="3.40.50.300">
    <property type="entry name" value="P-loop containing nucleotide triphosphate hydrolases"/>
    <property type="match status" value="1"/>
</dbReference>
<name>A0A6V8SNV3_9CLOT</name>
<dbReference type="InterPro" id="IPR003439">
    <property type="entry name" value="ABC_transporter-like_ATP-bd"/>
</dbReference>
<keyword evidence="5 9" id="KW-0067">ATP-binding</keyword>
<dbReference type="InterPro" id="IPR050763">
    <property type="entry name" value="ABC_transporter_ATP-binding"/>
</dbReference>
<dbReference type="InterPro" id="IPR003593">
    <property type="entry name" value="AAA+_ATPase"/>
</dbReference>
<dbReference type="GO" id="GO:0016887">
    <property type="term" value="F:ATP hydrolysis activity"/>
    <property type="evidence" value="ECO:0007669"/>
    <property type="project" value="InterPro"/>
</dbReference>
<keyword evidence="7" id="KW-0472">Membrane</keyword>
<comment type="subcellular location">
    <subcellularLocation>
        <location evidence="1">Cell membrane</location>
    </subcellularLocation>
</comment>
<evidence type="ECO:0000256" key="3">
    <source>
        <dbReference type="ARBA" id="ARBA00022475"/>
    </source>
</evidence>
<evidence type="ECO:0000259" key="8">
    <source>
        <dbReference type="PROSITE" id="PS50893"/>
    </source>
</evidence>
<dbReference type="InterPro" id="IPR017871">
    <property type="entry name" value="ABC_transporter-like_CS"/>
</dbReference>
<dbReference type="PANTHER" id="PTHR42711">
    <property type="entry name" value="ABC TRANSPORTER ATP-BINDING PROTEIN"/>
    <property type="match status" value="1"/>
</dbReference>
<gene>
    <name evidence="9" type="ORF">bsdtw1_02646</name>
</gene>